<evidence type="ECO:0000313" key="2">
    <source>
        <dbReference type="Proteomes" id="UP000814140"/>
    </source>
</evidence>
<protein>
    <submittedName>
        <fullName evidence="1">Uncharacterized protein</fullName>
    </submittedName>
</protein>
<reference evidence="1" key="2">
    <citation type="journal article" date="2022" name="New Phytol.">
        <title>Evolutionary transition to the ectomycorrhizal habit in the genomes of a hyperdiverse lineage of mushroom-forming fungi.</title>
        <authorList>
            <person name="Looney B."/>
            <person name="Miyauchi S."/>
            <person name="Morin E."/>
            <person name="Drula E."/>
            <person name="Courty P.E."/>
            <person name="Kohler A."/>
            <person name="Kuo A."/>
            <person name="LaButti K."/>
            <person name="Pangilinan J."/>
            <person name="Lipzen A."/>
            <person name="Riley R."/>
            <person name="Andreopoulos W."/>
            <person name="He G."/>
            <person name="Johnson J."/>
            <person name="Nolan M."/>
            <person name="Tritt A."/>
            <person name="Barry K.W."/>
            <person name="Grigoriev I.V."/>
            <person name="Nagy L.G."/>
            <person name="Hibbett D."/>
            <person name="Henrissat B."/>
            <person name="Matheny P.B."/>
            <person name="Labbe J."/>
            <person name="Martin F.M."/>
        </authorList>
    </citation>
    <scope>NUCLEOTIDE SEQUENCE</scope>
    <source>
        <strain evidence="1">HHB10654</strain>
    </source>
</reference>
<comment type="caution">
    <text evidence="1">The sequence shown here is derived from an EMBL/GenBank/DDBJ whole genome shotgun (WGS) entry which is preliminary data.</text>
</comment>
<dbReference type="Proteomes" id="UP000814140">
    <property type="component" value="Unassembled WGS sequence"/>
</dbReference>
<sequence>MPRSQPQHYRREKSPKLNHLEVLWRDRQPFLGFRGYNLRPRLRPGWRRSRTNGVTYDPRIEEERAVTRSDVPFDCIDATRISDGKLVYIKRLVRHGLAMSPNLRSATIEFYLGQLASHPLNHSVPILDMFEDPHDPAAFYVVTPHLLPVDLKHHFKYIGEILDFGEQILAGLVFDHYHGVAHLDCTRRSVMMNASTLYPQGYHPIDPTMTPDFRAHTKRRSCLSAGVRYHLVCTHHTLHIPHTTGPTPLVEGHCCTDCPPEVCRREPAYDPFKADVYNTGQIFRLLFQQHYCNLEFLEPFIDSMTRQNPAERPTARQVLQEWRAMRCTFSAFERHWRLRRRRSNDFNEAESRCHRFFKDCVHFTQVLRHLAKWMAGKRYRGSR</sequence>
<evidence type="ECO:0000313" key="1">
    <source>
        <dbReference type="EMBL" id="KAI0062512.1"/>
    </source>
</evidence>
<proteinExistence type="predicted"/>
<gene>
    <name evidence="1" type="ORF">BV25DRAFT_1803963</name>
</gene>
<accession>A0ACB8T209</accession>
<dbReference type="EMBL" id="MU277207">
    <property type="protein sequence ID" value="KAI0062512.1"/>
    <property type="molecule type" value="Genomic_DNA"/>
</dbReference>
<keyword evidence="2" id="KW-1185">Reference proteome</keyword>
<reference evidence="1" key="1">
    <citation type="submission" date="2021-03" db="EMBL/GenBank/DDBJ databases">
        <authorList>
            <consortium name="DOE Joint Genome Institute"/>
            <person name="Ahrendt S."/>
            <person name="Looney B.P."/>
            <person name="Miyauchi S."/>
            <person name="Morin E."/>
            <person name="Drula E."/>
            <person name="Courty P.E."/>
            <person name="Chicoki N."/>
            <person name="Fauchery L."/>
            <person name="Kohler A."/>
            <person name="Kuo A."/>
            <person name="Labutti K."/>
            <person name="Pangilinan J."/>
            <person name="Lipzen A."/>
            <person name="Riley R."/>
            <person name="Andreopoulos W."/>
            <person name="He G."/>
            <person name="Johnson J."/>
            <person name="Barry K.W."/>
            <person name="Grigoriev I.V."/>
            <person name="Nagy L."/>
            <person name="Hibbett D."/>
            <person name="Henrissat B."/>
            <person name="Matheny P.B."/>
            <person name="Labbe J."/>
            <person name="Martin F."/>
        </authorList>
    </citation>
    <scope>NUCLEOTIDE SEQUENCE</scope>
    <source>
        <strain evidence="1">HHB10654</strain>
    </source>
</reference>
<organism evidence="1 2">
    <name type="scientific">Artomyces pyxidatus</name>
    <dbReference type="NCBI Taxonomy" id="48021"/>
    <lineage>
        <taxon>Eukaryota</taxon>
        <taxon>Fungi</taxon>
        <taxon>Dikarya</taxon>
        <taxon>Basidiomycota</taxon>
        <taxon>Agaricomycotina</taxon>
        <taxon>Agaricomycetes</taxon>
        <taxon>Russulales</taxon>
        <taxon>Auriscalpiaceae</taxon>
        <taxon>Artomyces</taxon>
    </lineage>
</organism>
<name>A0ACB8T209_9AGAM</name>